<keyword evidence="1" id="KW-1133">Transmembrane helix</keyword>
<keyword evidence="1" id="KW-0812">Transmembrane</keyword>
<name>A0A838ZN49_9FLAO</name>
<dbReference type="InterPro" id="IPR007621">
    <property type="entry name" value="TPM_dom"/>
</dbReference>
<evidence type="ECO:0000256" key="1">
    <source>
        <dbReference type="SAM" id="Phobius"/>
    </source>
</evidence>
<dbReference type="PANTHER" id="PTHR30373:SF2">
    <property type="entry name" value="UPF0603 PROTEIN YGCG"/>
    <property type="match status" value="1"/>
</dbReference>
<proteinExistence type="predicted"/>
<dbReference type="Proteomes" id="UP000552241">
    <property type="component" value="Unassembled WGS sequence"/>
</dbReference>
<dbReference type="Gene3D" id="3.10.310.50">
    <property type="match status" value="1"/>
</dbReference>
<dbReference type="Pfam" id="PF04536">
    <property type="entry name" value="TPM_phosphatase"/>
    <property type="match status" value="1"/>
</dbReference>
<feature type="transmembrane region" description="Helical" evidence="1">
    <location>
        <begin position="21"/>
        <end position="39"/>
    </location>
</feature>
<accession>A0A838ZN49</accession>
<evidence type="ECO:0000259" key="2">
    <source>
        <dbReference type="Pfam" id="PF04536"/>
    </source>
</evidence>
<comment type="caution">
    <text evidence="3">The sequence shown here is derived from an EMBL/GenBank/DDBJ whole genome shotgun (WGS) entry which is preliminary data.</text>
</comment>
<reference evidence="3 4" key="1">
    <citation type="submission" date="2020-07" db="EMBL/GenBank/DDBJ databases">
        <title>Moheibacter lacus sp. nov., a member of the family Flavobacteriaceae isolated from freshwater lake sediment.</title>
        <authorList>
            <person name="Liu Y."/>
        </authorList>
    </citation>
    <scope>NUCLEOTIDE SEQUENCE [LARGE SCALE GENOMIC DNA]</scope>
    <source>
        <strain evidence="3 4">BDHS18</strain>
    </source>
</reference>
<keyword evidence="4" id="KW-1185">Reference proteome</keyword>
<gene>
    <name evidence="3" type="ORF">HU137_02295</name>
</gene>
<dbReference type="EMBL" id="JACDZE010000001">
    <property type="protein sequence ID" value="MBA5628597.1"/>
    <property type="molecule type" value="Genomic_DNA"/>
</dbReference>
<evidence type="ECO:0000313" key="3">
    <source>
        <dbReference type="EMBL" id="MBA5628597.1"/>
    </source>
</evidence>
<protein>
    <submittedName>
        <fullName evidence="3">TPM domain-containing protein</fullName>
    </submittedName>
</protein>
<dbReference type="PANTHER" id="PTHR30373">
    <property type="entry name" value="UPF0603 PROTEIN YGCG"/>
    <property type="match status" value="1"/>
</dbReference>
<evidence type="ECO:0000313" key="4">
    <source>
        <dbReference type="Proteomes" id="UP000552241"/>
    </source>
</evidence>
<organism evidence="3 4">
    <name type="scientific">Moheibacter lacus</name>
    <dbReference type="NCBI Taxonomy" id="2745851"/>
    <lineage>
        <taxon>Bacteria</taxon>
        <taxon>Pseudomonadati</taxon>
        <taxon>Bacteroidota</taxon>
        <taxon>Flavobacteriia</taxon>
        <taxon>Flavobacteriales</taxon>
        <taxon>Weeksellaceae</taxon>
        <taxon>Moheibacter</taxon>
    </lineage>
</organism>
<feature type="domain" description="TPM" evidence="2">
    <location>
        <begin position="64"/>
        <end position="188"/>
    </location>
</feature>
<sequence>MHFSKNGNGILIGSGKPIMKFIFAILLVGFTFIQCSKITSNENTKKIYTIENAESLLPKPIGLVNDFTYTFTQGQRAELEKFLRDYSKRTTNQIVIVTVDEIQPYTNINDYATDLGNYWGVGTAEKNNGLVIVLNMKSREIRISSGYGAGKVLSDEFLKKIIDEEIIPYFKQNNFYEGLMKGLNKIIEHWDKTSL</sequence>
<dbReference type="AlphaFoldDB" id="A0A838ZN49"/>
<keyword evidence="1" id="KW-0472">Membrane</keyword>